<dbReference type="InterPro" id="IPR011527">
    <property type="entry name" value="ABC1_TM_dom"/>
</dbReference>
<dbReference type="SMART" id="SM00382">
    <property type="entry name" value="AAA"/>
    <property type="match status" value="1"/>
</dbReference>
<proteinExistence type="predicted"/>
<evidence type="ECO:0000256" key="2">
    <source>
        <dbReference type="ARBA" id="ARBA00022448"/>
    </source>
</evidence>
<dbReference type="InterPro" id="IPR005074">
    <property type="entry name" value="Peptidase_C39"/>
</dbReference>
<dbReference type="InterPro" id="IPR003593">
    <property type="entry name" value="AAA+_ATPase"/>
</dbReference>
<evidence type="ECO:0000256" key="10">
    <source>
        <dbReference type="ARBA" id="ARBA00023136"/>
    </source>
</evidence>
<dbReference type="Pfam" id="PF00664">
    <property type="entry name" value="ABC_membrane"/>
    <property type="match status" value="1"/>
</dbReference>
<dbReference type="Proteomes" id="UP000195321">
    <property type="component" value="Unassembled WGS sequence"/>
</dbReference>
<keyword evidence="9 12" id="KW-1133">Transmembrane helix</keyword>
<sequence>MRKKVPYVGQVQESECGLCCVSMLMGYYKQDIPVKTLSKTIEVGRDGVNIKKLGEALDSFGYKVSYYEADSTSLIQIADKPLILFWNKNHYVVLEKIKNGMFYIVDPNFGRGKLTLEEFNEHFSNLVLLAEPTEATKKINLRENPFKMYVDYFKGTYLDLILLLICSILSTATVLLVSIFMKDLIDRTTDSSNSILNGNMIMGLLGLMIMFIVFDLLKNNLVVIFSAKLDKSIYTGVINKLFRVPYKFYLTRNSSDILFRLNLLKSNRDFFIETLIKSILDIGMLVFVLIFMMFIDPILFVSLATISILLGIFLYFIRKLIILKNKQEIIEGTKLQGKEYETLSAISYLKSTGQEEYVKSLLLDQYDVALNKYKEKNFIDNIYGNITKFVSHFAPLLMFFLVLSLYQQSILSLGTVMLVYSISSYYFASLNGVYSSFNIYGTLQNNLERIMDILEEQEDHYFIKEGTITVDEIKTISFNNVSFRYPGQTDYVINNLTFTVNKGEKVAIVGETGSGKSTITGLLLGLFIPEKGTIKINGINIEDVNRESLKGLLGYVPQSPNIFNKSIKNNILMNRDINENQLIVSAERASISNDIEKMPMKYETVISEMGSNLSGGQKQRIVLARAIIDNPDLLILDEATSAVDNVTEALISQFLQQANMTQIIIAHRLGTIIEADKIIVLQEGEITNIGTHSELLRRSNLYKQMYDRELNS</sequence>
<evidence type="ECO:0000256" key="4">
    <source>
        <dbReference type="ARBA" id="ARBA00022692"/>
    </source>
</evidence>
<protein>
    <recommendedName>
        <fullName evidence="18">Peptidase domain-containing ABC transporter</fullName>
    </recommendedName>
</protein>
<organism evidence="16 17">
    <name type="scientific">Bacillus pseudomycoides</name>
    <dbReference type="NCBI Taxonomy" id="64104"/>
    <lineage>
        <taxon>Bacteria</taxon>
        <taxon>Bacillati</taxon>
        <taxon>Bacillota</taxon>
        <taxon>Bacilli</taxon>
        <taxon>Bacillales</taxon>
        <taxon>Bacillaceae</taxon>
        <taxon>Bacillus</taxon>
        <taxon>Bacillus cereus group</taxon>
    </lineage>
</organism>
<dbReference type="GO" id="GO:0008234">
    <property type="term" value="F:cysteine-type peptidase activity"/>
    <property type="evidence" value="ECO:0007669"/>
    <property type="project" value="UniProtKB-KW"/>
</dbReference>
<dbReference type="AlphaFoldDB" id="A0A1Y3MBT5"/>
<reference evidence="16 17" key="1">
    <citation type="submission" date="2017-02" db="EMBL/GenBank/DDBJ databases">
        <title>Bacillus pseudomycoides isolate FSL K6-0042.</title>
        <authorList>
            <person name="Kovac J."/>
        </authorList>
    </citation>
    <scope>NUCLEOTIDE SEQUENCE [LARGE SCALE GENOMIC DNA]</scope>
    <source>
        <strain evidence="16 17">FSL K6-0042</strain>
    </source>
</reference>
<evidence type="ECO:0000259" key="14">
    <source>
        <dbReference type="PROSITE" id="PS50929"/>
    </source>
</evidence>
<dbReference type="GO" id="GO:0005886">
    <property type="term" value="C:plasma membrane"/>
    <property type="evidence" value="ECO:0007669"/>
    <property type="project" value="UniProtKB-SubCell"/>
</dbReference>
<feature type="transmembrane region" description="Helical" evidence="12">
    <location>
        <begin position="200"/>
        <end position="217"/>
    </location>
</feature>
<dbReference type="PANTHER" id="PTHR24221">
    <property type="entry name" value="ATP-BINDING CASSETTE SUB-FAMILY B"/>
    <property type="match status" value="1"/>
</dbReference>
<keyword evidence="3" id="KW-1003">Cell membrane</keyword>
<feature type="transmembrane region" description="Helical" evidence="12">
    <location>
        <begin position="270"/>
        <end position="292"/>
    </location>
</feature>
<evidence type="ECO:0000256" key="1">
    <source>
        <dbReference type="ARBA" id="ARBA00004651"/>
    </source>
</evidence>
<dbReference type="InterPro" id="IPR003439">
    <property type="entry name" value="ABC_transporter-like_ATP-bd"/>
</dbReference>
<evidence type="ECO:0000259" key="13">
    <source>
        <dbReference type="PROSITE" id="PS50893"/>
    </source>
</evidence>
<accession>A0A1Y3MBT5</accession>
<dbReference type="GO" id="GO:0034040">
    <property type="term" value="F:ATPase-coupled lipid transmembrane transporter activity"/>
    <property type="evidence" value="ECO:0007669"/>
    <property type="project" value="TreeGrafter"/>
</dbReference>
<dbReference type="Gene3D" id="3.40.50.300">
    <property type="entry name" value="P-loop containing nucleotide triphosphate hydrolases"/>
    <property type="match status" value="1"/>
</dbReference>
<dbReference type="FunFam" id="3.40.50.300:FF:000221">
    <property type="entry name" value="Multidrug ABC transporter ATP-binding protein"/>
    <property type="match status" value="1"/>
</dbReference>
<dbReference type="CDD" id="cd02425">
    <property type="entry name" value="Peptidase_C39F"/>
    <property type="match status" value="1"/>
</dbReference>
<keyword evidence="4 12" id="KW-0812">Transmembrane</keyword>
<keyword evidence="6" id="KW-0378">Hydrolase</keyword>
<dbReference type="PANTHER" id="PTHR24221:SF654">
    <property type="entry name" value="ATP-BINDING CASSETTE SUB-FAMILY B MEMBER 6"/>
    <property type="match status" value="1"/>
</dbReference>
<dbReference type="GO" id="GO:0043213">
    <property type="term" value="P:bacteriocin transport"/>
    <property type="evidence" value="ECO:0007669"/>
    <property type="project" value="UniProtKB-KW"/>
</dbReference>
<keyword evidence="7" id="KW-0067">ATP-binding</keyword>
<keyword evidence="8" id="KW-0653">Protein transport</keyword>
<dbReference type="SUPFAM" id="SSF90123">
    <property type="entry name" value="ABC transporter transmembrane region"/>
    <property type="match status" value="1"/>
</dbReference>
<dbReference type="GO" id="GO:0005524">
    <property type="term" value="F:ATP binding"/>
    <property type="evidence" value="ECO:0007669"/>
    <property type="project" value="UniProtKB-KW"/>
</dbReference>
<keyword evidence="11" id="KW-0080">Bacteriocin transport</keyword>
<dbReference type="InterPro" id="IPR027417">
    <property type="entry name" value="P-loop_NTPase"/>
</dbReference>
<keyword evidence="6" id="KW-0788">Thiol protease</keyword>
<feature type="transmembrane region" description="Helical" evidence="12">
    <location>
        <begin position="298"/>
        <end position="317"/>
    </location>
</feature>
<evidence type="ECO:0008006" key="18">
    <source>
        <dbReference type="Google" id="ProtNLM"/>
    </source>
</evidence>
<dbReference type="Pfam" id="PF03412">
    <property type="entry name" value="Peptidase_C39"/>
    <property type="match status" value="1"/>
</dbReference>
<evidence type="ECO:0000256" key="7">
    <source>
        <dbReference type="ARBA" id="ARBA00022840"/>
    </source>
</evidence>
<dbReference type="PROSITE" id="PS50990">
    <property type="entry name" value="PEPTIDASE_C39"/>
    <property type="match status" value="1"/>
</dbReference>
<evidence type="ECO:0000256" key="11">
    <source>
        <dbReference type="ARBA" id="ARBA00043264"/>
    </source>
</evidence>
<keyword evidence="5" id="KW-0547">Nucleotide-binding</keyword>
<keyword evidence="6" id="KW-0645">Protease</keyword>
<evidence type="ECO:0000256" key="12">
    <source>
        <dbReference type="SAM" id="Phobius"/>
    </source>
</evidence>
<evidence type="ECO:0000313" key="16">
    <source>
        <dbReference type="EMBL" id="OUM45910.1"/>
    </source>
</evidence>
<dbReference type="GO" id="GO:0015031">
    <property type="term" value="P:protein transport"/>
    <property type="evidence" value="ECO:0007669"/>
    <property type="project" value="UniProtKB-KW"/>
</dbReference>
<dbReference type="GO" id="GO:0140359">
    <property type="term" value="F:ABC-type transporter activity"/>
    <property type="evidence" value="ECO:0007669"/>
    <property type="project" value="InterPro"/>
</dbReference>
<dbReference type="InterPro" id="IPR036640">
    <property type="entry name" value="ABC1_TM_sf"/>
</dbReference>
<dbReference type="RefSeq" id="WP_088094697.1">
    <property type="nucleotide sequence ID" value="NZ_JBEUTC010000414.1"/>
</dbReference>
<feature type="transmembrane region" description="Helical" evidence="12">
    <location>
        <begin position="409"/>
        <end position="428"/>
    </location>
</feature>
<evidence type="ECO:0000256" key="6">
    <source>
        <dbReference type="ARBA" id="ARBA00022807"/>
    </source>
</evidence>
<dbReference type="EMBL" id="MWPX01000077">
    <property type="protein sequence ID" value="OUM45910.1"/>
    <property type="molecule type" value="Genomic_DNA"/>
</dbReference>
<keyword evidence="2" id="KW-0813">Transport</keyword>
<comment type="subcellular location">
    <subcellularLocation>
        <location evidence="1">Cell membrane</location>
        <topology evidence="1">Multi-pass membrane protein</topology>
    </subcellularLocation>
</comment>
<dbReference type="SUPFAM" id="SSF52540">
    <property type="entry name" value="P-loop containing nucleoside triphosphate hydrolases"/>
    <property type="match status" value="1"/>
</dbReference>
<dbReference type="Gene3D" id="1.20.1560.10">
    <property type="entry name" value="ABC transporter type 1, transmembrane domain"/>
    <property type="match status" value="1"/>
</dbReference>
<dbReference type="GO" id="GO:0006508">
    <property type="term" value="P:proteolysis"/>
    <property type="evidence" value="ECO:0007669"/>
    <property type="project" value="InterPro"/>
</dbReference>
<gene>
    <name evidence="16" type="ORF">BW425_26745</name>
</gene>
<dbReference type="PROSITE" id="PS50929">
    <property type="entry name" value="ABC_TM1F"/>
    <property type="match status" value="1"/>
</dbReference>
<dbReference type="PROSITE" id="PS50893">
    <property type="entry name" value="ABC_TRANSPORTER_2"/>
    <property type="match status" value="1"/>
</dbReference>
<feature type="domain" description="ABC transporter" evidence="13">
    <location>
        <begin position="476"/>
        <end position="708"/>
    </location>
</feature>
<evidence type="ECO:0000256" key="3">
    <source>
        <dbReference type="ARBA" id="ARBA00022475"/>
    </source>
</evidence>
<evidence type="ECO:0000259" key="15">
    <source>
        <dbReference type="PROSITE" id="PS50990"/>
    </source>
</evidence>
<feature type="domain" description="Peptidase C39" evidence="15">
    <location>
        <begin position="10"/>
        <end position="130"/>
    </location>
</feature>
<dbReference type="Pfam" id="PF00005">
    <property type="entry name" value="ABC_tran"/>
    <property type="match status" value="1"/>
</dbReference>
<feature type="transmembrane region" description="Helical" evidence="12">
    <location>
        <begin position="157"/>
        <end position="180"/>
    </location>
</feature>
<dbReference type="Gene3D" id="3.90.70.10">
    <property type="entry name" value="Cysteine proteinases"/>
    <property type="match status" value="1"/>
</dbReference>
<dbReference type="GO" id="GO:0016887">
    <property type="term" value="F:ATP hydrolysis activity"/>
    <property type="evidence" value="ECO:0007669"/>
    <property type="project" value="InterPro"/>
</dbReference>
<dbReference type="InterPro" id="IPR039421">
    <property type="entry name" value="Type_1_exporter"/>
</dbReference>
<keyword evidence="10 12" id="KW-0472">Membrane</keyword>
<evidence type="ECO:0000256" key="8">
    <source>
        <dbReference type="ARBA" id="ARBA00022927"/>
    </source>
</evidence>
<evidence type="ECO:0000313" key="17">
    <source>
        <dbReference type="Proteomes" id="UP000195321"/>
    </source>
</evidence>
<dbReference type="PROSITE" id="PS00211">
    <property type="entry name" value="ABC_TRANSPORTER_1"/>
    <property type="match status" value="1"/>
</dbReference>
<evidence type="ECO:0000256" key="5">
    <source>
        <dbReference type="ARBA" id="ARBA00022741"/>
    </source>
</evidence>
<evidence type="ECO:0000256" key="9">
    <source>
        <dbReference type="ARBA" id="ARBA00022989"/>
    </source>
</evidence>
<dbReference type="InterPro" id="IPR017871">
    <property type="entry name" value="ABC_transporter-like_CS"/>
</dbReference>
<feature type="transmembrane region" description="Helical" evidence="12">
    <location>
        <begin position="382"/>
        <end position="403"/>
    </location>
</feature>
<dbReference type="InterPro" id="IPR033839">
    <property type="entry name" value="Lacticin_481_peptidase"/>
</dbReference>
<name>A0A1Y3MBT5_9BACI</name>
<comment type="caution">
    <text evidence="16">The sequence shown here is derived from an EMBL/GenBank/DDBJ whole genome shotgun (WGS) entry which is preliminary data.</text>
</comment>
<feature type="domain" description="ABC transmembrane type-1" evidence="14">
    <location>
        <begin position="161"/>
        <end position="442"/>
    </location>
</feature>